<keyword evidence="3" id="KW-0393">Immunoglobulin domain</keyword>
<protein>
    <recommendedName>
        <fullName evidence="5">Ig-like domain-containing protein</fullName>
    </recommendedName>
</protein>
<dbReference type="PANTHER" id="PTHR24100">
    <property type="entry name" value="BUTYROPHILIN"/>
    <property type="match status" value="1"/>
</dbReference>
<evidence type="ECO:0000259" key="5">
    <source>
        <dbReference type="PROSITE" id="PS50835"/>
    </source>
</evidence>
<dbReference type="InterPro" id="IPR013783">
    <property type="entry name" value="Ig-like_fold"/>
</dbReference>
<reference evidence="6 7" key="2">
    <citation type="journal article" date="2023" name="Mol. Biol. Evol.">
        <title>Genomics of Secondarily Temperate Adaptation in the Only Non-Antarctic Icefish.</title>
        <authorList>
            <person name="Rivera-Colon A.G."/>
            <person name="Rayamajhi N."/>
            <person name="Minhas B.F."/>
            <person name="Madrigal G."/>
            <person name="Bilyk K.T."/>
            <person name="Yoon V."/>
            <person name="Hune M."/>
            <person name="Gregory S."/>
            <person name="Cheng C.H.C."/>
            <person name="Catchen J.M."/>
        </authorList>
    </citation>
    <scope>NUCLEOTIDE SEQUENCE [LARGE SCALE GENOMIC DNA]</scope>
    <source>
        <strain evidence="6">JMC-PN-2008</strain>
    </source>
</reference>
<comment type="subcellular location">
    <subcellularLocation>
        <location evidence="1">Membrane</location>
    </subcellularLocation>
</comment>
<comment type="caution">
    <text evidence="6">The sequence shown here is derived from an EMBL/GenBank/DDBJ whole genome shotgun (WGS) entry which is preliminary data.</text>
</comment>
<dbReference type="SMART" id="SM00409">
    <property type="entry name" value="IG"/>
    <property type="match status" value="1"/>
</dbReference>
<evidence type="ECO:0000313" key="6">
    <source>
        <dbReference type="EMBL" id="KAK5865420.1"/>
    </source>
</evidence>
<dbReference type="InterPro" id="IPR007110">
    <property type="entry name" value="Ig-like_dom"/>
</dbReference>
<dbReference type="InterPro" id="IPR050504">
    <property type="entry name" value="IgSF_BTN/MOG"/>
</dbReference>
<dbReference type="GO" id="GO:0050852">
    <property type="term" value="P:T cell receptor signaling pathway"/>
    <property type="evidence" value="ECO:0007669"/>
    <property type="project" value="TreeGrafter"/>
</dbReference>
<gene>
    <name evidence="6" type="ORF">PBY51_019693</name>
</gene>
<evidence type="ECO:0000256" key="1">
    <source>
        <dbReference type="ARBA" id="ARBA00004370"/>
    </source>
</evidence>
<accession>A0AAN7XT44</accession>
<dbReference type="PANTHER" id="PTHR24100:SF151">
    <property type="entry name" value="ICOS LIGAND"/>
    <property type="match status" value="1"/>
</dbReference>
<dbReference type="GO" id="GO:0001817">
    <property type="term" value="P:regulation of cytokine production"/>
    <property type="evidence" value="ECO:0007669"/>
    <property type="project" value="TreeGrafter"/>
</dbReference>
<dbReference type="InterPro" id="IPR003599">
    <property type="entry name" value="Ig_sub"/>
</dbReference>
<keyword evidence="7" id="KW-1185">Reference proteome</keyword>
<feature type="domain" description="Ig-like" evidence="5">
    <location>
        <begin position="17"/>
        <end position="121"/>
    </location>
</feature>
<dbReference type="AlphaFoldDB" id="A0AAN7XT44"/>
<dbReference type="Pfam" id="PF07686">
    <property type="entry name" value="V-set"/>
    <property type="match status" value="1"/>
</dbReference>
<name>A0AAN7XT44_ELEMC</name>
<sequence>MLILLTLLHLLMGAPLPATTQRIQAVEGQDATVRCRFNRPDNFIARVVEWIYNNSKIVLFSRHDGWIPHEVADAQFKNRTSVNITDLTRGVLSVTIFSVTRSDSGIYTAFAVGKFTDDEVTCSAELIVEPKDPQTGTKRNPSSPSAPPPEGDPDAAENRNDVWKIVLPCFLILAVLSSL</sequence>
<evidence type="ECO:0000256" key="4">
    <source>
        <dbReference type="SAM" id="MobiDB-lite"/>
    </source>
</evidence>
<dbReference type="SUPFAM" id="SSF48726">
    <property type="entry name" value="Immunoglobulin"/>
    <property type="match status" value="1"/>
</dbReference>
<evidence type="ECO:0000256" key="2">
    <source>
        <dbReference type="ARBA" id="ARBA00023136"/>
    </source>
</evidence>
<dbReference type="PROSITE" id="PS50835">
    <property type="entry name" value="IG_LIKE"/>
    <property type="match status" value="1"/>
</dbReference>
<reference evidence="6 7" key="1">
    <citation type="journal article" date="2023" name="Genes (Basel)">
        <title>Chromosome-Level Genome Assembly and Circadian Gene Repertoire of the Patagonia Blennie Eleginops maclovinus-The Closest Ancestral Proxy of Antarctic Cryonotothenioids.</title>
        <authorList>
            <person name="Cheng C.C."/>
            <person name="Rivera-Colon A.G."/>
            <person name="Minhas B.F."/>
            <person name="Wilson L."/>
            <person name="Rayamajhi N."/>
            <person name="Vargas-Chacoff L."/>
            <person name="Catchen J.M."/>
        </authorList>
    </citation>
    <scope>NUCLEOTIDE SEQUENCE [LARGE SCALE GENOMIC DNA]</scope>
    <source>
        <strain evidence="6">JMC-PN-2008</strain>
    </source>
</reference>
<evidence type="ECO:0000256" key="3">
    <source>
        <dbReference type="ARBA" id="ARBA00023319"/>
    </source>
</evidence>
<organism evidence="6 7">
    <name type="scientific">Eleginops maclovinus</name>
    <name type="common">Patagonian blennie</name>
    <name type="synonym">Eleginus maclovinus</name>
    <dbReference type="NCBI Taxonomy" id="56733"/>
    <lineage>
        <taxon>Eukaryota</taxon>
        <taxon>Metazoa</taxon>
        <taxon>Chordata</taxon>
        <taxon>Craniata</taxon>
        <taxon>Vertebrata</taxon>
        <taxon>Euteleostomi</taxon>
        <taxon>Actinopterygii</taxon>
        <taxon>Neopterygii</taxon>
        <taxon>Teleostei</taxon>
        <taxon>Neoteleostei</taxon>
        <taxon>Acanthomorphata</taxon>
        <taxon>Eupercaria</taxon>
        <taxon>Perciformes</taxon>
        <taxon>Notothenioidei</taxon>
        <taxon>Eleginopidae</taxon>
        <taxon>Eleginops</taxon>
    </lineage>
</organism>
<dbReference type="GO" id="GO:0005102">
    <property type="term" value="F:signaling receptor binding"/>
    <property type="evidence" value="ECO:0007669"/>
    <property type="project" value="TreeGrafter"/>
</dbReference>
<dbReference type="InterPro" id="IPR036179">
    <property type="entry name" value="Ig-like_dom_sf"/>
</dbReference>
<evidence type="ECO:0000313" key="7">
    <source>
        <dbReference type="Proteomes" id="UP001346869"/>
    </source>
</evidence>
<keyword evidence="2" id="KW-0472">Membrane</keyword>
<dbReference type="Proteomes" id="UP001346869">
    <property type="component" value="Unassembled WGS sequence"/>
</dbReference>
<feature type="region of interest" description="Disordered" evidence="4">
    <location>
        <begin position="129"/>
        <end position="157"/>
    </location>
</feature>
<proteinExistence type="predicted"/>
<dbReference type="GO" id="GO:0009897">
    <property type="term" value="C:external side of plasma membrane"/>
    <property type="evidence" value="ECO:0007669"/>
    <property type="project" value="TreeGrafter"/>
</dbReference>
<dbReference type="InterPro" id="IPR013106">
    <property type="entry name" value="Ig_V-set"/>
</dbReference>
<dbReference type="Gene3D" id="2.60.40.10">
    <property type="entry name" value="Immunoglobulins"/>
    <property type="match status" value="1"/>
</dbReference>
<dbReference type="EMBL" id="JAUZQC010000009">
    <property type="protein sequence ID" value="KAK5865420.1"/>
    <property type="molecule type" value="Genomic_DNA"/>
</dbReference>